<dbReference type="EMBL" id="KL197733">
    <property type="protein sequence ID" value="KDQ53548.1"/>
    <property type="molecule type" value="Genomic_DNA"/>
</dbReference>
<evidence type="ECO:0000256" key="6">
    <source>
        <dbReference type="SAM" id="MobiDB-lite"/>
    </source>
</evidence>
<dbReference type="SUPFAM" id="SSF161111">
    <property type="entry name" value="Cation efflux protein transmembrane domain-like"/>
    <property type="match status" value="1"/>
</dbReference>
<evidence type="ECO:0000256" key="1">
    <source>
        <dbReference type="ARBA" id="ARBA00004141"/>
    </source>
</evidence>
<comment type="subcellular location">
    <subcellularLocation>
        <location evidence="1">Membrane</location>
        <topology evidence="1">Multi-pass membrane protein</topology>
    </subcellularLocation>
</comment>
<dbReference type="PANTHER" id="PTHR43840">
    <property type="entry name" value="MITOCHONDRIAL METAL TRANSPORTER 1-RELATED"/>
    <property type="match status" value="1"/>
</dbReference>
<dbReference type="AlphaFoldDB" id="A0A067PF67"/>
<dbReference type="Pfam" id="PF01545">
    <property type="entry name" value="Cation_efflux"/>
    <property type="match status" value="1"/>
</dbReference>
<dbReference type="GO" id="GO:0016020">
    <property type="term" value="C:membrane"/>
    <property type="evidence" value="ECO:0007669"/>
    <property type="project" value="UniProtKB-SubCell"/>
</dbReference>
<dbReference type="PANTHER" id="PTHR43840:SF15">
    <property type="entry name" value="MITOCHONDRIAL METAL TRANSPORTER 1-RELATED"/>
    <property type="match status" value="1"/>
</dbReference>
<dbReference type="InterPro" id="IPR058533">
    <property type="entry name" value="Cation_efflux_TM"/>
</dbReference>
<name>A0A067PF67_9AGAM</name>
<dbReference type="InterPro" id="IPR027469">
    <property type="entry name" value="Cation_efflux_TMD_sf"/>
</dbReference>
<sequence>MFGHRPNCLSGWTHITVGTTSTSSLPIRFAGRCNTPLVPRFSTRSSAATIPCPIRGFTCATTVSNNFSSNCRRRTVILATAIAPNTSPSSSSNSLCMNSRRPYSSTEVKGKETVRVNGNANGSTGLPQNRHEHKHEDGDAHHEEHHAHEAVNGSANGTHSHTHSHSIFSAHTHSVEERDFGAERVMQALKGGGDRGSQITLVGLFANVGLTASKGAAGWFMNSASLLADAGHSLSDLLGDFVTLFCWKLSRKPPSERYPFGFSKFETLGTTTVSLLLIGGALGIGFHSYHLLAEALSQTAASLPPGPVAHVVTGVAQHLPSAPPIAAHAHVHALDPNAAWFAAVSIVTKEWLYRATKRVADDEKSPVLLANAVHHRSDAYSSMVALVAILGSWWFPALPLDPLGGLLVSVVILQQGLSILGGAFGELTDASVSSKSRASLTRALAPLVSPSTHSSSHPPSPSHLLAPSDRVERSILAIRNIRARRAGALVFVDLTADVPRTLSVEETSSLEGSISRTLKEAGKEVAEVRVKFNPVDVRNGKMD</sequence>
<protein>
    <recommendedName>
        <fullName evidence="7">Cation efflux protein transmembrane domain-containing protein</fullName>
    </recommendedName>
</protein>
<evidence type="ECO:0000256" key="3">
    <source>
        <dbReference type="ARBA" id="ARBA00022692"/>
    </source>
</evidence>
<dbReference type="OrthoDB" id="435980at2759"/>
<dbReference type="GO" id="GO:0008324">
    <property type="term" value="F:monoatomic cation transmembrane transporter activity"/>
    <property type="evidence" value="ECO:0007669"/>
    <property type="project" value="InterPro"/>
</dbReference>
<keyword evidence="2" id="KW-0813">Transport</keyword>
<dbReference type="InterPro" id="IPR036837">
    <property type="entry name" value="Cation_efflux_CTD_sf"/>
</dbReference>
<reference evidence="9" key="1">
    <citation type="journal article" date="2014" name="Proc. Natl. Acad. Sci. U.S.A.">
        <title>Extensive sampling of basidiomycete genomes demonstrates inadequacy of the white-rot/brown-rot paradigm for wood decay fungi.</title>
        <authorList>
            <person name="Riley R."/>
            <person name="Salamov A.A."/>
            <person name="Brown D.W."/>
            <person name="Nagy L.G."/>
            <person name="Floudas D."/>
            <person name="Held B.W."/>
            <person name="Levasseur A."/>
            <person name="Lombard V."/>
            <person name="Morin E."/>
            <person name="Otillar R."/>
            <person name="Lindquist E.A."/>
            <person name="Sun H."/>
            <person name="LaButti K.M."/>
            <person name="Schmutz J."/>
            <person name="Jabbour D."/>
            <person name="Luo H."/>
            <person name="Baker S.E."/>
            <person name="Pisabarro A.G."/>
            <person name="Walton J.D."/>
            <person name="Blanchette R.A."/>
            <person name="Henrissat B."/>
            <person name="Martin F."/>
            <person name="Cullen D."/>
            <person name="Hibbett D.S."/>
            <person name="Grigoriev I.V."/>
        </authorList>
    </citation>
    <scope>NUCLEOTIDE SEQUENCE [LARGE SCALE GENOMIC DNA]</scope>
    <source>
        <strain evidence="9">MUCL 33604</strain>
    </source>
</reference>
<dbReference type="SUPFAM" id="SSF160240">
    <property type="entry name" value="Cation efflux protein cytoplasmic domain-like"/>
    <property type="match status" value="1"/>
</dbReference>
<evidence type="ECO:0000256" key="4">
    <source>
        <dbReference type="ARBA" id="ARBA00022989"/>
    </source>
</evidence>
<dbReference type="InterPro" id="IPR050291">
    <property type="entry name" value="CDF_Transporter"/>
</dbReference>
<feature type="domain" description="Cation efflux protein transmembrane" evidence="7">
    <location>
        <begin position="201"/>
        <end position="420"/>
    </location>
</feature>
<feature type="compositionally biased region" description="Polar residues" evidence="6">
    <location>
        <begin position="116"/>
        <end position="127"/>
    </location>
</feature>
<keyword evidence="3" id="KW-0812">Transmembrane</keyword>
<dbReference type="Proteomes" id="UP000027265">
    <property type="component" value="Unassembled WGS sequence"/>
</dbReference>
<proteinExistence type="predicted"/>
<dbReference type="HOGENOM" id="CLU_013430_12_0_1"/>
<dbReference type="Gene3D" id="3.30.70.1350">
    <property type="entry name" value="Cation efflux protein, cytoplasmic domain"/>
    <property type="match status" value="1"/>
</dbReference>
<keyword evidence="9" id="KW-1185">Reference proteome</keyword>
<dbReference type="InParanoid" id="A0A067PF67"/>
<gene>
    <name evidence="8" type="ORF">JAAARDRAFT_39236</name>
</gene>
<evidence type="ECO:0000259" key="7">
    <source>
        <dbReference type="Pfam" id="PF01545"/>
    </source>
</evidence>
<feature type="region of interest" description="Disordered" evidence="6">
    <location>
        <begin position="86"/>
        <end position="147"/>
    </location>
</feature>
<organism evidence="8 9">
    <name type="scientific">Jaapia argillacea MUCL 33604</name>
    <dbReference type="NCBI Taxonomy" id="933084"/>
    <lineage>
        <taxon>Eukaryota</taxon>
        <taxon>Fungi</taxon>
        <taxon>Dikarya</taxon>
        <taxon>Basidiomycota</taxon>
        <taxon>Agaricomycotina</taxon>
        <taxon>Agaricomycetes</taxon>
        <taxon>Agaricomycetidae</taxon>
        <taxon>Jaapiales</taxon>
        <taxon>Jaapiaceae</taxon>
        <taxon>Jaapia</taxon>
    </lineage>
</organism>
<evidence type="ECO:0000313" key="9">
    <source>
        <dbReference type="Proteomes" id="UP000027265"/>
    </source>
</evidence>
<dbReference type="FunCoup" id="A0A067PF67">
    <property type="interactions" value="45"/>
</dbReference>
<evidence type="ECO:0000256" key="2">
    <source>
        <dbReference type="ARBA" id="ARBA00022448"/>
    </source>
</evidence>
<evidence type="ECO:0000313" key="8">
    <source>
        <dbReference type="EMBL" id="KDQ53548.1"/>
    </source>
</evidence>
<feature type="compositionally biased region" description="Basic and acidic residues" evidence="6">
    <location>
        <begin position="134"/>
        <end position="147"/>
    </location>
</feature>
<accession>A0A067PF67</accession>
<dbReference type="GO" id="GO:0098771">
    <property type="term" value="P:inorganic ion homeostasis"/>
    <property type="evidence" value="ECO:0007669"/>
    <property type="project" value="UniProtKB-ARBA"/>
</dbReference>
<dbReference type="GO" id="GO:0030003">
    <property type="term" value="P:intracellular monoatomic cation homeostasis"/>
    <property type="evidence" value="ECO:0007669"/>
    <property type="project" value="UniProtKB-ARBA"/>
</dbReference>
<dbReference type="STRING" id="933084.A0A067PF67"/>
<keyword evidence="4" id="KW-1133">Transmembrane helix</keyword>
<keyword evidence="5" id="KW-0472">Membrane</keyword>
<feature type="compositionally biased region" description="Polar residues" evidence="6">
    <location>
        <begin position="95"/>
        <end position="107"/>
    </location>
</feature>
<dbReference type="Gene3D" id="1.20.1510.10">
    <property type="entry name" value="Cation efflux protein transmembrane domain"/>
    <property type="match status" value="1"/>
</dbReference>
<evidence type="ECO:0000256" key="5">
    <source>
        <dbReference type="ARBA" id="ARBA00023136"/>
    </source>
</evidence>